<dbReference type="Proteomes" id="UP000463857">
    <property type="component" value="Chromosome"/>
</dbReference>
<proteinExistence type="predicted"/>
<dbReference type="AlphaFoldDB" id="A0A7L4YLI7"/>
<dbReference type="PIRSF" id="PIRSF017349">
    <property type="entry name" value="UCP017349"/>
    <property type="match status" value="1"/>
</dbReference>
<dbReference type="OrthoDB" id="3826919at2"/>
<dbReference type="InParanoid" id="A0A7L4YLI7"/>
<sequence length="137" mass="14478">MPVGEDLMAQPPAVLLPADPDADAQLAGGTPPAEVAAAHPAYSAAWAALAEQALASGEVIAAYAYARTGYHRGLDALRKNGWKGFGPVPWSHEGNRGVLRCFYYLAQAAQQIGETEEYQRLSTLLDDSDPAAAEALR</sequence>
<evidence type="ECO:0000313" key="2">
    <source>
        <dbReference type="Proteomes" id="UP000463857"/>
    </source>
</evidence>
<organism evidence="1 2">
    <name type="scientific">Epidermidibacterium keratini</name>
    <dbReference type="NCBI Taxonomy" id="1891644"/>
    <lineage>
        <taxon>Bacteria</taxon>
        <taxon>Bacillati</taxon>
        <taxon>Actinomycetota</taxon>
        <taxon>Actinomycetes</taxon>
        <taxon>Sporichthyales</taxon>
        <taxon>Sporichthyaceae</taxon>
        <taxon>Epidermidibacterium</taxon>
    </lineage>
</organism>
<evidence type="ECO:0000313" key="1">
    <source>
        <dbReference type="EMBL" id="QHC00056.1"/>
    </source>
</evidence>
<dbReference type="EMBL" id="CP047156">
    <property type="protein sequence ID" value="QHC00056.1"/>
    <property type="molecule type" value="Genomic_DNA"/>
</dbReference>
<dbReference type="InterPro" id="IPR014487">
    <property type="entry name" value="DUF3151"/>
</dbReference>
<accession>A0A7L4YLI7</accession>
<dbReference type="Pfam" id="PF11349">
    <property type="entry name" value="DUF3151"/>
    <property type="match status" value="1"/>
</dbReference>
<keyword evidence="2" id="KW-1185">Reference proteome</keyword>
<reference evidence="1 2" key="1">
    <citation type="journal article" date="2018" name="Int. J. Syst. Evol. Microbiol.">
        <title>Epidermidibacterium keratini gen. nov., sp. nov., a member of the family Sporichthyaceae, isolated from keratin epidermis.</title>
        <authorList>
            <person name="Lee D.G."/>
            <person name="Trujillo M.E."/>
            <person name="Kang S."/>
            <person name="Nam J.J."/>
            <person name="Kim Y.J."/>
        </authorList>
    </citation>
    <scope>NUCLEOTIDE SEQUENCE [LARGE SCALE GENOMIC DNA]</scope>
    <source>
        <strain evidence="1 2">EPI-7</strain>
    </source>
</reference>
<protein>
    <submittedName>
        <fullName evidence="1">DUF3151 family protein</fullName>
    </submittedName>
</protein>
<gene>
    <name evidence="1" type="ORF">EK0264_07035</name>
</gene>
<dbReference type="KEGG" id="eke:EK0264_07035"/>
<name>A0A7L4YLI7_9ACTN</name>